<evidence type="ECO:0000313" key="1">
    <source>
        <dbReference type="EMBL" id="PWA42878.1"/>
    </source>
</evidence>
<comment type="caution">
    <text evidence="1">The sequence shown here is derived from an EMBL/GenBank/DDBJ whole genome shotgun (WGS) entry which is preliminary data.</text>
</comment>
<reference evidence="1 2" key="1">
    <citation type="journal article" date="2018" name="Mol. Plant">
        <title>The genome of Artemisia annua provides insight into the evolution of Asteraceae family and artemisinin biosynthesis.</title>
        <authorList>
            <person name="Shen Q."/>
            <person name="Zhang L."/>
            <person name="Liao Z."/>
            <person name="Wang S."/>
            <person name="Yan T."/>
            <person name="Shi P."/>
            <person name="Liu M."/>
            <person name="Fu X."/>
            <person name="Pan Q."/>
            <person name="Wang Y."/>
            <person name="Lv Z."/>
            <person name="Lu X."/>
            <person name="Zhang F."/>
            <person name="Jiang W."/>
            <person name="Ma Y."/>
            <person name="Chen M."/>
            <person name="Hao X."/>
            <person name="Li L."/>
            <person name="Tang Y."/>
            <person name="Lv G."/>
            <person name="Zhou Y."/>
            <person name="Sun X."/>
            <person name="Brodelius P.E."/>
            <person name="Rose J.K.C."/>
            <person name="Tang K."/>
        </authorList>
    </citation>
    <scope>NUCLEOTIDE SEQUENCE [LARGE SCALE GENOMIC DNA]</scope>
    <source>
        <strain evidence="2">cv. Huhao1</strain>
        <tissue evidence="1">Leaf</tissue>
    </source>
</reference>
<evidence type="ECO:0000313" key="2">
    <source>
        <dbReference type="Proteomes" id="UP000245207"/>
    </source>
</evidence>
<keyword evidence="2" id="KW-1185">Reference proteome</keyword>
<name>A0A2U1L1J1_ARTAN</name>
<proteinExistence type="predicted"/>
<sequence length="69" mass="8025">MDTGFGGLHVFLANLHVEQLQQALMPTGIVDIAPHNYDLENFPQCEAKRVLEKLYKKREKDKDESKNRR</sequence>
<accession>A0A2U1L1J1</accession>
<dbReference type="Proteomes" id="UP000245207">
    <property type="component" value="Unassembled WGS sequence"/>
</dbReference>
<gene>
    <name evidence="1" type="ORF">CTI12_AA541390</name>
</gene>
<dbReference type="OrthoDB" id="10253254at2759"/>
<organism evidence="1 2">
    <name type="scientific">Artemisia annua</name>
    <name type="common">Sweet wormwood</name>
    <dbReference type="NCBI Taxonomy" id="35608"/>
    <lineage>
        <taxon>Eukaryota</taxon>
        <taxon>Viridiplantae</taxon>
        <taxon>Streptophyta</taxon>
        <taxon>Embryophyta</taxon>
        <taxon>Tracheophyta</taxon>
        <taxon>Spermatophyta</taxon>
        <taxon>Magnoliopsida</taxon>
        <taxon>eudicotyledons</taxon>
        <taxon>Gunneridae</taxon>
        <taxon>Pentapetalae</taxon>
        <taxon>asterids</taxon>
        <taxon>campanulids</taxon>
        <taxon>Asterales</taxon>
        <taxon>Asteraceae</taxon>
        <taxon>Asteroideae</taxon>
        <taxon>Anthemideae</taxon>
        <taxon>Artemisiinae</taxon>
        <taxon>Artemisia</taxon>
    </lineage>
</organism>
<protein>
    <submittedName>
        <fullName evidence="1">AAA+ ATPase domain-containing protein</fullName>
    </submittedName>
</protein>
<dbReference type="AlphaFoldDB" id="A0A2U1L1J1"/>
<dbReference type="STRING" id="35608.A0A2U1L1J1"/>
<dbReference type="EMBL" id="PKPP01012145">
    <property type="protein sequence ID" value="PWA42878.1"/>
    <property type="molecule type" value="Genomic_DNA"/>
</dbReference>